<dbReference type="EMBL" id="HG672802">
    <property type="protein sequence ID" value="CDI82835.1"/>
    <property type="molecule type" value="Genomic_DNA"/>
</dbReference>
<dbReference type="OMA" id="MLDDIAG"/>
<evidence type="ECO:0000256" key="1">
    <source>
        <dbReference type="SAM" id="SignalP"/>
    </source>
</evidence>
<keyword evidence="3" id="KW-1185">Reference proteome</keyword>
<dbReference type="AlphaFoldDB" id="U6GRM5"/>
<feature type="chain" id="PRO_5004670134" evidence="1">
    <location>
        <begin position="20"/>
        <end position="236"/>
    </location>
</feature>
<name>U6GRM5_EIMAC</name>
<dbReference type="RefSeq" id="XP_013247921.1">
    <property type="nucleotide sequence ID" value="XM_013392467.1"/>
</dbReference>
<organism evidence="2 3">
    <name type="scientific">Eimeria acervulina</name>
    <name type="common">Coccidian parasite</name>
    <dbReference type="NCBI Taxonomy" id="5801"/>
    <lineage>
        <taxon>Eukaryota</taxon>
        <taxon>Sar</taxon>
        <taxon>Alveolata</taxon>
        <taxon>Apicomplexa</taxon>
        <taxon>Conoidasida</taxon>
        <taxon>Coccidia</taxon>
        <taxon>Eucoccidiorida</taxon>
        <taxon>Eimeriorina</taxon>
        <taxon>Eimeriidae</taxon>
        <taxon>Eimeria</taxon>
    </lineage>
</organism>
<evidence type="ECO:0000313" key="3">
    <source>
        <dbReference type="Proteomes" id="UP000018050"/>
    </source>
</evidence>
<keyword evidence="1" id="KW-0732">Signal</keyword>
<dbReference type="OrthoDB" id="10305705at2759"/>
<feature type="signal peptide" evidence="1">
    <location>
        <begin position="1"/>
        <end position="19"/>
    </location>
</feature>
<proteinExistence type="predicted"/>
<protein>
    <submittedName>
        <fullName evidence="2">Uncharacterized protein</fullName>
    </submittedName>
</protein>
<dbReference type="Proteomes" id="UP000018050">
    <property type="component" value="Unassembled WGS sequence"/>
</dbReference>
<dbReference type="VEuPathDB" id="ToxoDB:EAH_00030800"/>
<gene>
    <name evidence="2" type="ORF">EAH_00030800</name>
</gene>
<evidence type="ECO:0000313" key="2">
    <source>
        <dbReference type="EMBL" id="CDI82835.1"/>
    </source>
</evidence>
<accession>U6GRM5</accession>
<reference evidence="2" key="1">
    <citation type="submission" date="2013-10" db="EMBL/GenBank/DDBJ databases">
        <title>Genomic analysis of the causative agents of coccidiosis in chickens.</title>
        <authorList>
            <person name="Reid A.J."/>
            <person name="Blake D."/>
            <person name="Billington K."/>
            <person name="Browne H."/>
            <person name="Dunn M."/>
            <person name="Hung S."/>
            <person name="Kawahara F."/>
            <person name="Miranda-Saavedra D."/>
            <person name="Mourier T."/>
            <person name="Nagra H."/>
            <person name="Otto T.D."/>
            <person name="Rawlings N."/>
            <person name="Sanchez A."/>
            <person name="Sanders M."/>
            <person name="Subramaniam C."/>
            <person name="Tay Y."/>
            <person name="Dear P."/>
            <person name="Doerig C."/>
            <person name="Gruber A."/>
            <person name="Parkinson J."/>
            <person name="Shirley M."/>
            <person name="Wan K.L."/>
            <person name="Berriman M."/>
            <person name="Tomley F."/>
            <person name="Pain A."/>
        </authorList>
    </citation>
    <scope>NUCLEOTIDE SEQUENCE</scope>
    <source>
        <strain evidence="2">Houghton</strain>
    </source>
</reference>
<sequence length="236" mass="26358">MVKAASVLLLPLVAGHVSAVSMEHEHTAKRLHHHSSRLGRYVGTFLELLNPVPQLSKDPERLLTEEQRSFLESTADPRNTYLVWQGAMKVAKEAGTHAEYVNPEVLLPRALHQIEAAVDMSLAMKTMGNLLGIENQDKFWKKCISNGKTMWNGREDSVSKRSLSLLETVESLFHGAGARLLQTRSQREQVKRKIDKIAAVHTKIDELRGHAPDTEEFRTALGNVSQLLQEAEQVAA</sequence>
<reference evidence="2" key="2">
    <citation type="submission" date="2013-10" db="EMBL/GenBank/DDBJ databases">
        <authorList>
            <person name="Aslett M."/>
        </authorList>
    </citation>
    <scope>NUCLEOTIDE SEQUENCE</scope>
    <source>
        <strain evidence="2">Houghton</strain>
    </source>
</reference>
<dbReference type="GeneID" id="25271150"/>